<feature type="region of interest" description="Disordered" evidence="2">
    <location>
        <begin position="119"/>
        <end position="163"/>
    </location>
</feature>
<name>A0A9D2QY04_9FIRM</name>
<dbReference type="Proteomes" id="UP000823851">
    <property type="component" value="Unassembled WGS sequence"/>
</dbReference>
<dbReference type="EMBL" id="DWUW01000058">
    <property type="protein sequence ID" value="HJD30699.1"/>
    <property type="molecule type" value="Genomic_DNA"/>
</dbReference>
<organism evidence="3 4">
    <name type="scientific">Candidatus Eisenbergiella stercorigallinarum</name>
    <dbReference type="NCBI Taxonomy" id="2838557"/>
    <lineage>
        <taxon>Bacteria</taxon>
        <taxon>Bacillati</taxon>
        <taxon>Bacillota</taxon>
        <taxon>Clostridia</taxon>
        <taxon>Lachnospirales</taxon>
        <taxon>Lachnospiraceae</taxon>
        <taxon>Eisenbergiella</taxon>
    </lineage>
</organism>
<evidence type="ECO:0000256" key="2">
    <source>
        <dbReference type="SAM" id="MobiDB-lite"/>
    </source>
</evidence>
<feature type="coiled-coil region" evidence="1">
    <location>
        <begin position="5"/>
        <end position="115"/>
    </location>
</feature>
<comment type="caution">
    <text evidence="3">The sequence shown here is derived from an EMBL/GenBank/DDBJ whole genome shotgun (WGS) entry which is preliminary data.</text>
</comment>
<reference evidence="3" key="1">
    <citation type="journal article" date="2021" name="PeerJ">
        <title>Extensive microbial diversity within the chicken gut microbiome revealed by metagenomics and culture.</title>
        <authorList>
            <person name="Gilroy R."/>
            <person name="Ravi A."/>
            <person name="Getino M."/>
            <person name="Pursley I."/>
            <person name="Horton D.L."/>
            <person name="Alikhan N.F."/>
            <person name="Baker D."/>
            <person name="Gharbi K."/>
            <person name="Hall N."/>
            <person name="Watson M."/>
            <person name="Adriaenssens E.M."/>
            <person name="Foster-Nyarko E."/>
            <person name="Jarju S."/>
            <person name="Secka A."/>
            <person name="Antonio M."/>
            <person name="Oren A."/>
            <person name="Chaudhuri R.R."/>
            <person name="La Ragione R."/>
            <person name="Hildebrand F."/>
            <person name="Pallen M.J."/>
        </authorList>
    </citation>
    <scope>NUCLEOTIDE SEQUENCE</scope>
    <source>
        <strain evidence="3">ChiHjej8B7-25341</strain>
    </source>
</reference>
<gene>
    <name evidence="3" type="ORF">H9912_02035</name>
</gene>
<evidence type="ECO:0000313" key="3">
    <source>
        <dbReference type="EMBL" id="HJD30699.1"/>
    </source>
</evidence>
<feature type="compositionally biased region" description="Basic and acidic residues" evidence="2">
    <location>
        <begin position="128"/>
        <end position="148"/>
    </location>
</feature>
<evidence type="ECO:0000313" key="4">
    <source>
        <dbReference type="Proteomes" id="UP000823851"/>
    </source>
</evidence>
<sequence>MEKTFENYQRDYQKYCGSLDKLEETQKEWKEKDAELSGVRKRIAGIEREIAKIQAEEVPLYEEEAQKIELASMERMRIIEEELEEKRAQSGAWKERELEENSRDLERVLKEMLLRMGRRVGRKKTGKKEKERKVPERKKVPEGREALRKALPPAALQRRPEKI</sequence>
<accession>A0A9D2QY04</accession>
<dbReference type="AlphaFoldDB" id="A0A9D2QY04"/>
<proteinExistence type="predicted"/>
<protein>
    <submittedName>
        <fullName evidence="3">Uncharacterized protein</fullName>
    </submittedName>
</protein>
<reference evidence="3" key="2">
    <citation type="submission" date="2021-04" db="EMBL/GenBank/DDBJ databases">
        <authorList>
            <person name="Gilroy R."/>
        </authorList>
    </citation>
    <scope>NUCLEOTIDE SEQUENCE</scope>
    <source>
        <strain evidence="3">ChiHjej8B7-25341</strain>
    </source>
</reference>
<evidence type="ECO:0000256" key="1">
    <source>
        <dbReference type="SAM" id="Coils"/>
    </source>
</evidence>
<keyword evidence="1" id="KW-0175">Coiled coil</keyword>